<evidence type="ECO:0000313" key="8">
    <source>
        <dbReference type="EMBL" id="RHA19066.1"/>
    </source>
</evidence>
<name>A0A413R9J8_9FIRM</name>
<keyword evidence="11" id="KW-1185">Reference proteome</keyword>
<protein>
    <recommendedName>
        <fullName evidence="6">Ion-translocating oxidoreductase complex subunit G</fullName>
        <ecNumber evidence="6">7.-.-.-</ecNumber>
    </recommendedName>
    <alternativeName>
        <fullName evidence="6">Rnf electron transport complex subunit G</fullName>
    </alternativeName>
</protein>
<evidence type="ECO:0000259" key="7">
    <source>
        <dbReference type="SMART" id="SM00900"/>
    </source>
</evidence>
<dbReference type="PIRSF" id="PIRSF006091">
    <property type="entry name" value="E_trnsport_RnfG"/>
    <property type="match status" value="1"/>
</dbReference>
<keyword evidence="4 6" id="KW-0288">FMN</keyword>
<comment type="function">
    <text evidence="6">Part of a membrane-bound complex that couples electron transfer with translocation of ions across the membrane.</text>
</comment>
<dbReference type="SMART" id="SM00900">
    <property type="entry name" value="FMN_bind"/>
    <property type="match status" value="1"/>
</dbReference>
<evidence type="ECO:0000256" key="2">
    <source>
        <dbReference type="ARBA" id="ARBA00022553"/>
    </source>
</evidence>
<dbReference type="HAMAP" id="MF_00479">
    <property type="entry name" value="RsxG_RnfG"/>
    <property type="match status" value="1"/>
</dbReference>
<proteinExistence type="inferred from homology"/>
<dbReference type="EMBL" id="QROT01000003">
    <property type="protein sequence ID" value="RHL46373.1"/>
    <property type="molecule type" value="Genomic_DNA"/>
</dbReference>
<dbReference type="EMBL" id="QSFD01000004">
    <property type="protein sequence ID" value="RHA19066.1"/>
    <property type="molecule type" value="Genomic_DNA"/>
</dbReference>
<evidence type="ECO:0000313" key="11">
    <source>
        <dbReference type="Proteomes" id="UP000284779"/>
    </source>
</evidence>
<comment type="caution">
    <text evidence="8">The sequence shown here is derived from an EMBL/GenBank/DDBJ whole genome shotgun (WGS) entry which is preliminary data.</text>
</comment>
<comment type="subunit">
    <text evidence="6">The complex is composed of six subunits: RnfA, RnfB, RnfC, RnfD, RnfE and RnfG.</text>
</comment>
<dbReference type="Proteomes" id="UP000283314">
    <property type="component" value="Unassembled WGS sequence"/>
</dbReference>
<keyword evidence="5 6" id="KW-0249">Electron transport</keyword>
<dbReference type="InterPro" id="IPR007329">
    <property type="entry name" value="FMN-bd"/>
</dbReference>
<evidence type="ECO:0000256" key="1">
    <source>
        <dbReference type="ARBA" id="ARBA00022448"/>
    </source>
</evidence>
<evidence type="ECO:0000313" key="9">
    <source>
        <dbReference type="EMBL" id="RHL46373.1"/>
    </source>
</evidence>
<organism evidence="8 11">
    <name type="scientific">Eubacterium ventriosum</name>
    <dbReference type="NCBI Taxonomy" id="39496"/>
    <lineage>
        <taxon>Bacteria</taxon>
        <taxon>Bacillati</taxon>
        <taxon>Bacillota</taxon>
        <taxon>Clostridia</taxon>
        <taxon>Eubacteriales</taxon>
        <taxon>Eubacteriaceae</taxon>
        <taxon>Eubacterium</taxon>
    </lineage>
</organism>
<dbReference type="Pfam" id="PF04205">
    <property type="entry name" value="FMN_bind"/>
    <property type="match status" value="1"/>
</dbReference>
<comment type="similarity">
    <text evidence="6">Belongs to the RnfG family.</text>
</comment>
<evidence type="ECO:0000256" key="4">
    <source>
        <dbReference type="ARBA" id="ARBA00022643"/>
    </source>
</evidence>
<sequence length="211" mass="22736">MKNIIKDTLILFAITLVAGLGLGLVYNVTANSRAMQEEKTKIEAYNTVMPGLGSFDNVSFDSVAADKYIKEQINKNETEKTIKSYNATIDEVIKAKDKSGNDLGYIITVTDNEAYGGSLQMTVGIKDDGTVMGISFLSLSETPGLGMKAKDDDFMSQFSNKKVDFFKYTKSEAKADNEINAISSATITSNAVTHGVNGAIYCVDFITGGGK</sequence>
<keyword evidence="2 6" id="KW-0597">Phosphoprotein</keyword>
<evidence type="ECO:0000313" key="10">
    <source>
        <dbReference type="Proteomes" id="UP000283314"/>
    </source>
</evidence>
<dbReference type="GO" id="GO:0010181">
    <property type="term" value="F:FMN binding"/>
    <property type="evidence" value="ECO:0007669"/>
    <property type="project" value="InterPro"/>
</dbReference>
<evidence type="ECO:0000256" key="6">
    <source>
        <dbReference type="HAMAP-Rule" id="MF_00479"/>
    </source>
</evidence>
<keyword evidence="3 6" id="KW-0285">Flavoprotein</keyword>
<dbReference type="GO" id="GO:0022900">
    <property type="term" value="P:electron transport chain"/>
    <property type="evidence" value="ECO:0007669"/>
    <property type="project" value="UniProtKB-UniRule"/>
</dbReference>
<dbReference type="GO" id="GO:0005886">
    <property type="term" value="C:plasma membrane"/>
    <property type="evidence" value="ECO:0007669"/>
    <property type="project" value="UniProtKB-SubCell"/>
</dbReference>
<dbReference type="PANTHER" id="PTHR36118">
    <property type="entry name" value="ION-TRANSLOCATING OXIDOREDUCTASE COMPLEX SUBUNIT G"/>
    <property type="match status" value="1"/>
</dbReference>
<evidence type="ECO:0000256" key="5">
    <source>
        <dbReference type="ARBA" id="ARBA00022982"/>
    </source>
</evidence>
<dbReference type="PANTHER" id="PTHR36118:SF1">
    <property type="entry name" value="ION-TRANSLOCATING OXIDOREDUCTASE COMPLEX SUBUNIT G"/>
    <property type="match status" value="1"/>
</dbReference>
<reference evidence="10 11" key="1">
    <citation type="submission" date="2018-08" db="EMBL/GenBank/DDBJ databases">
        <title>A genome reference for cultivated species of the human gut microbiota.</title>
        <authorList>
            <person name="Zou Y."/>
            <person name="Xue W."/>
            <person name="Luo G."/>
        </authorList>
    </citation>
    <scope>NUCLEOTIDE SEQUENCE [LARGE SCALE GENOMIC DNA]</scope>
    <source>
        <strain evidence="9 10">AF37-4</strain>
        <strain evidence="8 11">AM44-11BH</strain>
    </source>
</reference>
<dbReference type="Proteomes" id="UP000284779">
    <property type="component" value="Unassembled WGS sequence"/>
</dbReference>
<dbReference type="GeneID" id="66466407"/>
<dbReference type="GO" id="GO:0009055">
    <property type="term" value="F:electron transfer activity"/>
    <property type="evidence" value="ECO:0007669"/>
    <property type="project" value="InterPro"/>
</dbReference>
<keyword evidence="6" id="KW-0472">Membrane</keyword>
<comment type="subcellular location">
    <subcellularLocation>
        <location evidence="6">Cell membrane</location>
        <topology evidence="6">Single-pass membrane protein</topology>
    </subcellularLocation>
</comment>
<dbReference type="InterPro" id="IPR010209">
    <property type="entry name" value="Ion_transpt_RnfG/RsxG"/>
</dbReference>
<keyword evidence="6" id="KW-1133">Transmembrane helix</keyword>
<keyword evidence="6" id="KW-1003">Cell membrane</keyword>
<keyword evidence="6" id="KW-0812">Transmembrane</keyword>
<feature type="modified residue" description="FMN phosphoryl threonine" evidence="6">
    <location>
        <position position="186"/>
    </location>
</feature>
<evidence type="ECO:0000256" key="3">
    <source>
        <dbReference type="ARBA" id="ARBA00022630"/>
    </source>
</evidence>
<comment type="cofactor">
    <cofactor evidence="6">
        <name>FMN</name>
        <dbReference type="ChEBI" id="CHEBI:58210"/>
    </cofactor>
</comment>
<gene>
    <name evidence="6" type="primary">rnfG</name>
    <name evidence="9" type="ORF">DW018_04060</name>
    <name evidence="8" type="ORF">DW944_04845</name>
</gene>
<dbReference type="RefSeq" id="WP_117970069.1">
    <property type="nucleotide sequence ID" value="NZ_CABJDQ010000003.1"/>
</dbReference>
<keyword evidence="6" id="KW-1278">Translocase</keyword>
<feature type="domain" description="FMN-binding" evidence="7">
    <location>
        <begin position="114"/>
        <end position="203"/>
    </location>
</feature>
<accession>A0A413R9J8</accession>
<dbReference type="EC" id="7.-.-.-" evidence="6"/>
<keyword evidence="1 6" id="KW-0813">Transport</keyword>
<dbReference type="AlphaFoldDB" id="A0A413R9J8"/>